<accession>A0ABQ7BDP8</accession>
<comment type="caution">
    <text evidence="1">The sequence shown here is derived from an EMBL/GenBank/DDBJ whole genome shotgun (WGS) entry which is preliminary data.</text>
</comment>
<gene>
    <name evidence="1" type="ORF">DY000_02041508</name>
</gene>
<evidence type="ECO:0000313" key="1">
    <source>
        <dbReference type="EMBL" id="KAF3530116.1"/>
    </source>
</evidence>
<sequence>MLRPSGTVARSLRSDRASAWAQSLRSDRASALARSLRSDRAGRTLSRYVATERDGRLVAT</sequence>
<proteinExistence type="predicted"/>
<evidence type="ECO:0000313" key="2">
    <source>
        <dbReference type="Proteomes" id="UP000266723"/>
    </source>
</evidence>
<name>A0ABQ7BDP8_BRACR</name>
<reference evidence="1 2" key="1">
    <citation type="journal article" date="2020" name="BMC Genomics">
        <title>Intraspecific diversification of the crop wild relative Brassica cretica Lam. using demographic model selection.</title>
        <authorList>
            <person name="Kioukis A."/>
            <person name="Michalopoulou V.A."/>
            <person name="Briers L."/>
            <person name="Pirintsos S."/>
            <person name="Studholme D.J."/>
            <person name="Pavlidis P."/>
            <person name="Sarris P.F."/>
        </authorList>
    </citation>
    <scope>NUCLEOTIDE SEQUENCE [LARGE SCALE GENOMIC DNA]</scope>
    <source>
        <strain evidence="2">cv. PFS-1207/04</strain>
    </source>
</reference>
<keyword evidence="2" id="KW-1185">Reference proteome</keyword>
<dbReference type="EMBL" id="QGKV02001507">
    <property type="protein sequence ID" value="KAF3530116.1"/>
    <property type="molecule type" value="Genomic_DNA"/>
</dbReference>
<organism evidence="1 2">
    <name type="scientific">Brassica cretica</name>
    <name type="common">Mustard</name>
    <dbReference type="NCBI Taxonomy" id="69181"/>
    <lineage>
        <taxon>Eukaryota</taxon>
        <taxon>Viridiplantae</taxon>
        <taxon>Streptophyta</taxon>
        <taxon>Embryophyta</taxon>
        <taxon>Tracheophyta</taxon>
        <taxon>Spermatophyta</taxon>
        <taxon>Magnoliopsida</taxon>
        <taxon>eudicotyledons</taxon>
        <taxon>Gunneridae</taxon>
        <taxon>Pentapetalae</taxon>
        <taxon>rosids</taxon>
        <taxon>malvids</taxon>
        <taxon>Brassicales</taxon>
        <taxon>Brassicaceae</taxon>
        <taxon>Brassiceae</taxon>
        <taxon>Brassica</taxon>
    </lineage>
</organism>
<protein>
    <submittedName>
        <fullName evidence="1">Uncharacterized protein</fullName>
    </submittedName>
</protein>
<dbReference type="Proteomes" id="UP000266723">
    <property type="component" value="Unassembled WGS sequence"/>
</dbReference>